<dbReference type="Pfam" id="PF13460">
    <property type="entry name" value="NAD_binding_10"/>
    <property type="match status" value="1"/>
</dbReference>
<dbReference type="EMBL" id="CP046401">
    <property type="protein sequence ID" value="QGY45865.1"/>
    <property type="molecule type" value="Genomic_DNA"/>
</dbReference>
<evidence type="ECO:0000259" key="1">
    <source>
        <dbReference type="Pfam" id="PF13460"/>
    </source>
</evidence>
<dbReference type="GO" id="GO:0042602">
    <property type="term" value="F:riboflavin reductase (NADPH) activity"/>
    <property type="evidence" value="ECO:0007669"/>
    <property type="project" value="TreeGrafter"/>
</dbReference>
<dbReference type="PANTHER" id="PTHR43355:SF2">
    <property type="entry name" value="FLAVIN REDUCTASE (NADPH)"/>
    <property type="match status" value="1"/>
</dbReference>
<proteinExistence type="predicted"/>
<dbReference type="InterPro" id="IPR016040">
    <property type="entry name" value="NAD(P)-bd_dom"/>
</dbReference>
<feature type="domain" description="NAD(P)-binding" evidence="1">
    <location>
        <begin position="2"/>
        <end position="154"/>
    </location>
</feature>
<evidence type="ECO:0000313" key="3">
    <source>
        <dbReference type="Proteomes" id="UP000428260"/>
    </source>
</evidence>
<dbReference type="Proteomes" id="UP000428260">
    <property type="component" value="Chromosome"/>
</dbReference>
<evidence type="ECO:0000313" key="2">
    <source>
        <dbReference type="EMBL" id="QGY45865.1"/>
    </source>
</evidence>
<dbReference type="GO" id="GO:0004074">
    <property type="term" value="F:biliverdin reductase [NAD(P)H] activity"/>
    <property type="evidence" value="ECO:0007669"/>
    <property type="project" value="TreeGrafter"/>
</dbReference>
<gene>
    <name evidence="2" type="ORF">GM418_19960</name>
</gene>
<dbReference type="AlphaFoldDB" id="A0A6I6JS28"/>
<dbReference type="InterPro" id="IPR036291">
    <property type="entry name" value="NAD(P)-bd_dom_sf"/>
</dbReference>
<dbReference type="SUPFAM" id="SSF51735">
    <property type="entry name" value="NAD(P)-binding Rossmann-fold domains"/>
    <property type="match status" value="1"/>
</dbReference>
<keyword evidence="3" id="KW-1185">Reference proteome</keyword>
<name>A0A6I6JS28_9BACT</name>
<reference evidence="2 3" key="1">
    <citation type="submission" date="2019-11" db="EMBL/GenBank/DDBJ databases">
        <authorList>
            <person name="Zheng R.K."/>
            <person name="Sun C.M."/>
        </authorList>
    </citation>
    <scope>NUCLEOTIDE SEQUENCE [LARGE SCALE GENOMIC DNA]</scope>
    <source>
        <strain evidence="2 3">WC007</strain>
    </source>
</reference>
<sequence>MIKGELTDINQIEKAMIGADVVISVLGPTGKTKGLNISTGIKNIISAMERNDVKRFIATATPSFKVPNDKFQFSFSLAIFMIKTLAKDAYCDIVATGEAVSNSQLDWTLVRIPMLSRKPGTGKLNIGYTGTDNVKVFSLSREDLADFLIKQINDKNYLKKAPVISN</sequence>
<dbReference type="KEGG" id="mcos:GM418_19960"/>
<dbReference type="InterPro" id="IPR051606">
    <property type="entry name" value="Polyketide_Oxido-like"/>
</dbReference>
<organism evidence="2 3">
    <name type="scientific">Maribellus comscasis</name>
    <dbReference type="NCBI Taxonomy" id="2681766"/>
    <lineage>
        <taxon>Bacteria</taxon>
        <taxon>Pseudomonadati</taxon>
        <taxon>Bacteroidota</taxon>
        <taxon>Bacteroidia</taxon>
        <taxon>Marinilabiliales</taxon>
        <taxon>Prolixibacteraceae</taxon>
        <taxon>Maribellus</taxon>
    </lineage>
</organism>
<accession>A0A6I6JS28</accession>
<dbReference type="PANTHER" id="PTHR43355">
    <property type="entry name" value="FLAVIN REDUCTASE (NADPH)"/>
    <property type="match status" value="1"/>
</dbReference>
<dbReference type="Gene3D" id="3.40.50.720">
    <property type="entry name" value="NAD(P)-binding Rossmann-like Domain"/>
    <property type="match status" value="1"/>
</dbReference>
<protein>
    <submittedName>
        <fullName evidence="2">NAD(P)H-binding protein</fullName>
    </submittedName>
</protein>